<dbReference type="EMBL" id="CAUYUJ010012669">
    <property type="protein sequence ID" value="CAK0834392.1"/>
    <property type="molecule type" value="Genomic_DNA"/>
</dbReference>
<feature type="compositionally biased region" description="Polar residues" evidence="1">
    <location>
        <begin position="183"/>
        <end position="197"/>
    </location>
</feature>
<evidence type="ECO:0000313" key="2">
    <source>
        <dbReference type="EMBL" id="CAK0834392.1"/>
    </source>
</evidence>
<feature type="compositionally biased region" description="Low complexity" evidence="1">
    <location>
        <begin position="69"/>
        <end position="79"/>
    </location>
</feature>
<evidence type="ECO:0000256" key="1">
    <source>
        <dbReference type="SAM" id="MobiDB-lite"/>
    </source>
</evidence>
<gene>
    <name evidence="2" type="ORF">PCOR1329_LOCUS31826</name>
</gene>
<feature type="compositionally biased region" description="Low complexity" evidence="1">
    <location>
        <begin position="272"/>
        <end position="286"/>
    </location>
</feature>
<dbReference type="Proteomes" id="UP001189429">
    <property type="component" value="Unassembled WGS sequence"/>
</dbReference>
<sequence>MGGILEIGALAPAGFSARSWDASLAPAPTSSRQWPHGRERVAEGAQTPRARAARPLGGGGASATERARLLPLPLGRACAAGGGHRDDSLQPEEAAAAGRHAPDDGPVPRPPTRPLPMRPRPPPRQCFVFADGTAVPGGGLTAYRLGAAGAAAVSSTPPLRGAAEGADSEGDQAFGCSEDRGGSSLSARTGGSLSAQTAGGRAPWAAVAPPPPAPQRGRGAPLPGEWEAAPPGGARAAARRGDPSPPASAVAASEASAPSPAAVRPRARARQPRTPASSSPSPTCARWPPGRLEAPMPQACCASAGTAAAPVTAGSASPPGQRRGPPRRRGGRRDAGTDGPQDAPRGCGSETLACRAFQGQPAVELLAGELRRGRPVAEPLAG</sequence>
<feature type="region of interest" description="Disordered" evidence="1">
    <location>
        <begin position="149"/>
        <end position="349"/>
    </location>
</feature>
<protein>
    <submittedName>
        <fullName evidence="2">Uncharacterized protein</fullName>
    </submittedName>
</protein>
<feature type="region of interest" description="Disordered" evidence="1">
    <location>
        <begin position="23"/>
        <end position="130"/>
    </location>
</feature>
<name>A0ABN9SRG5_9DINO</name>
<organism evidence="2 3">
    <name type="scientific">Prorocentrum cordatum</name>
    <dbReference type="NCBI Taxonomy" id="2364126"/>
    <lineage>
        <taxon>Eukaryota</taxon>
        <taxon>Sar</taxon>
        <taxon>Alveolata</taxon>
        <taxon>Dinophyceae</taxon>
        <taxon>Prorocentrales</taxon>
        <taxon>Prorocentraceae</taxon>
        <taxon>Prorocentrum</taxon>
    </lineage>
</organism>
<evidence type="ECO:0000313" key="3">
    <source>
        <dbReference type="Proteomes" id="UP001189429"/>
    </source>
</evidence>
<reference evidence="2" key="1">
    <citation type="submission" date="2023-10" db="EMBL/GenBank/DDBJ databases">
        <authorList>
            <person name="Chen Y."/>
            <person name="Shah S."/>
            <person name="Dougan E. K."/>
            <person name="Thang M."/>
            <person name="Chan C."/>
        </authorList>
    </citation>
    <scope>NUCLEOTIDE SEQUENCE [LARGE SCALE GENOMIC DNA]</scope>
</reference>
<feature type="compositionally biased region" description="Pro residues" evidence="1">
    <location>
        <begin position="105"/>
        <end position="124"/>
    </location>
</feature>
<accession>A0ABN9SRG5</accession>
<comment type="caution">
    <text evidence="2">The sequence shown here is derived from an EMBL/GenBank/DDBJ whole genome shotgun (WGS) entry which is preliminary data.</text>
</comment>
<feature type="compositionally biased region" description="Low complexity" evidence="1">
    <location>
        <begin position="247"/>
        <end position="264"/>
    </location>
</feature>
<feature type="compositionally biased region" description="Low complexity" evidence="1">
    <location>
        <begin position="215"/>
        <end position="236"/>
    </location>
</feature>
<feature type="compositionally biased region" description="Low complexity" evidence="1">
    <location>
        <begin position="198"/>
        <end position="207"/>
    </location>
</feature>
<keyword evidence="3" id="KW-1185">Reference proteome</keyword>
<feature type="compositionally biased region" description="Low complexity" evidence="1">
    <location>
        <begin position="299"/>
        <end position="323"/>
    </location>
</feature>
<proteinExistence type="predicted"/>